<dbReference type="EMBL" id="JANIIK010000111">
    <property type="protein sequence ID" value="KAJ3594448.1"/>
    <property type="molecule type" value="Genomic_DNA"/>
</dbReference>
<organism evidence="1 2">
    <name type="scientific">Muraenolepis orangiensis</name>
    <name type="common">Patagonian moray cod</name>
    <dbReference type="NCBI Taxonomy" id="630683"/>
    <lineage>
        <taxon>Eukaryota</taxon>
        <taxon>Metazoa</taxon>
        <taxon>Chordata</taxon>
        <taxon>Craniata</taxon>
        <taxon>Vertebrata</taxon>
        <taxon>Euteleostomi</taxon>
        <taxon>Actinopterygii</taxon>
        <taxon>Neopterygii</taxon>
        <taxon>Teleostei</taxon>
        <taxon>Neoteleostei</taxon>
        <taxon>Acanthomorphata</taxon>
        <taxon>Zeiogadaria</taxon>
        <taxon>Gadariae</taxon>
        <taxon>Gadiformes</taxon>
        <taxon>Muraenolepidoidei</taxon>
        <taxon>Muraenolepididae</taxon>
        <taxon>Muraenolepis</taxon>
    </lineage>
</organism>
<accession>A0A9Q0IE34</accession>
<dbReference type="Proteomes" id="UP001148018">
    <property type="component" value="Unassembled WGS sequence"/>
</dbReference>
<keyword evidence="2" id="KW-1185">Reference proteome</keyword>
<evidence type="ECO:0000313" key="2">
    <source>
        <dbReference type="Proteomes" id="UP001148018"/>
    </source>
</evidence>
<proteinExistence type="predicted"/>
<dbReference type="AlphaFoldDB" id="A0A9Q0IE34"/>
<reference evidence="1" key="1">
    <citation type="submission" date="2022-07" db="EMBL/GenBank/DDBJ databases">
        <title>Chromosome-level genome of Muraenolepis orangiensis.</title>
        <authorList>
            <person name="Kim J."/>
        </authorList>
    </citation>
    <scope>NUCLEOTIDE SEQUENCE</scope>
    <source>
        <strain evidence="1">KU_S4_2022</strain>
        <tissue evidence="1">Muscle</tissue>
    </source>
</reference>
<comment type="caution">
    <text evidence="1">The sequence shown here is derived from an EMBL/GenBank/DDBJ whole genome shotgun (WGS) entry which is preliminary data.</text>
</comment>
<protein>
    <submittedName>
        <fullName evidence="1">Uncharacterized protein</fullName>
    </submittedName>
</protein>
<name>A0A9Q0IE34_9TELE</name>
<sequence>MSTMHGEKAVVIKSIHEHQRVVFTHNTAPQHGTLNNNTRMIVTITFPRATPSLHATVRFPPRGPPCEGP</sequence>
<gene>
    <name evidence="1" type="ORF">NHX12_003755</name>
</gene>
<evidence type="ECO:0000313" key="1">
    <source>
        <dbReference type="EMBL" id="KAJ3594448.1"/>
    </source>
</evidence>